<evidence type="ECO:0000313" key="3">
    <source>
        <dbReference type="Proteomes" id="UP000321954"/>
    </source>
</evidence>
<keyword evidence="3" id="KW-1185">Reference proteome</keyword>
<gene>
    <name evidence="2" type="ORF">FK178_01640</name>
</gene>
<dbReference type="EMBL" id="CP042476">
    <property type="protein sequence ID" value="QED36495.1"/>
    <property type="molecule type" value="Genomic_DNA"/>
</dbReference>
<dbReference type="RefSeq" id="WP_146830361.1">
    <property type="nucleotide sequence ID" value="NZ_CP042476.1"/>
</dbReference>
<reference evidence="2 3" key="1">
    <citation type="submission" date="2019-08" db="EMBL/GenBank/DDBJ databases">
        <title>Antarcticibacterium arcticum sp. nov., a bacterium isolated from marine sediment of the Canadian Beaufort Sea.</title>
        <authorList>
            <person name="Lee Y.M."/>
            <person name="Baek K."/>
            <person name="Lee D.-H."/>
            <person name="Shin S.C."/>
            <person name="Jin Y.K."/>
            <person name="Park Y."/>
        </authorList>
    </citation>
    <scope>NUCLEOTIDE SEQUENCE [LARGE SCALE GENOMIC DNA]</scope>
    <source>
        <strain evidence="2 3">PAMC 28998</strain>
    </source>
</reference>
<proteinExistence type="predicted"/>
<dbReference type="AlphaFoldDB" id="A0A5B8YF16"/>
<keyword evidence="1" id="KW-0732">Signal</keyword>
<feature type="signal peptide" evidence="1">
    <location>
        <begin position="1"/>
        <end position="18"/>
    </location>
</feature>
<dbReference type="Gene3D" id="3.30.70.2970">
    <property type="entry name" value="Protein of unknown function (DUF541), domain 2"/>
    <property type="match status" value="1"/>
</dbReference>
<evidence type="ECO:0000256" key="1">
    <source>
        <dbReference type="SAM" id="SignalP"/>
    </source>
</evidence>
<evidence type="ECO:0000313" key="2">
    <source>
        <dbReference type="EMBL" id="QED36495.1"/>
    </source>
</evidence>
<accession>A0A5B8YF16</accession>
<dbReference type="Gene3D" id="3.30.110.170">
    <property type="entry name" value="Protein of unknown function (DUF541), domain 1"/>
    <property type="match status" value="1"/>
</dbReference>
<sequence length="227" mass="25500">MRSIFILVAFVVTLTMQAQQNSPIQPMVVVTGEGIVKIVPDQVLIKSRIEHEGDNAQEVKRKNDAGVDQVIKYLKSQGIPEKNIKTDYVNLNKNYDYNNKTYSYVANQAISIKLDDLKNYEKIMSGLLNAGLNRIDGIQFMSSQIEKHTTEARRRAVLDSKKKAEEYAAPLNQSIGKAISINEVETGSYPPMYRMEMKVSADMGEQETIAPGEMEVKARVTIGFHLN</sequence>
<dbReference type="PANTHER" id="PTHR34387">
    <property type="entry name" value="SLR1258 PROTEIN"/>
    <property type="match status" value="1"/>
</dbReference>
<dbReference type="GO" id="GO:0006974">
    <property type="term" value="P:DNA damage response"/>
    <property type="evidence" value="ECO:0007669"/>
    <property type="project" value="TreeGrafter"/>
</dbReference>
<dbReference type="InterPro" id="IPR052022">
    <property type="entry name" value="26kDa_periplasmic_antigen"/>
</dbReference>
<name>A0A5B8YF16_9FLAO</name>
<protein>
    <submittedName>
        <fullName evidence="2">DUF541 domain-containing protein</fullName>
    </submittedName>
</protein>
<feature type="chain" id="PRO_5022741796" evidence="1">
    <location>
        <begin position="19"/>
        <end position="227"/>
    </location>
</feature>
<organism evidence="2 3">
    <name type="scientific">Antarcticibacterium arcticum</name>
    <dbReference type="NCBI Taxonomy" id="2585771"/>
    <lineage>
        <taxon>Bacteria</taxon>
        <taxon>Pseudomonadati</taxon>
        <taxon>Bacteroidota</taxon>
        <taxon>Flavobacteriia</taxon>
        <taxon>Flavobacteriales</taxon>
        <taxon>Flavobacteriaceae</taxon>
        <taxon>Antarcticibacterium</taxon>
    </lineage>
</organism>
<dbReference type="OrthoDB" id="6021921at2"/>
<dbReference type="InterPro" id="IPR007497">
    <property type="entry name" value="SIMPL/DUF541"/>
</dbReference>
<dbReference type="KEGG" id="anp:FK178_01640"/>
<dbReference type="Pfam" id="PF04402">
    <property type="entry name" value="SIMPL"/>
    <property type="match status" value="1"/>
</dbReference>
<dbReference type="Proteomes" id="UP000321954">
    <property type="component" value="Chromosome"/>
</dbReference>
<dbReference type="PANTHER" id="PTHR34387:SF1">
    <property type="entry name" value="PERIPLASMIC IMMUNOGENIC PROTEIN"/>
    <property type="match status" value="1"/>
</dbReference>